<dbReference type="Pfam" id="PF08029">
    <property type="entry name" value="HisG_C"/>
    <property type="match status" value="1"/>
</dbReference>
<dbReference type="InterPro" id="IPR011322">
    <property type="entry name" value="N-reg_PII-like_a/b"/>
</dbReference>
<comment type="pathway">
    <text evidence="3">Amino-acid biosynthesis; L-histidine biosynthesis; L-histidine from 5-phospho-alpha-D-ribose 1-diphosphate: step 1/9.</text>
</comment>
<evidence type="ECO:0000256" key="6">
    <source>
        <dbReference type="ARBA" id="ARBA00022490"/>
    </source>
</evidence>
<dbReference type="GO" id="GO:0051082">
    <property type="term" value="F:unfolded protein binding"/>
    <property type="evidence" value="ECO:0007669"/>
    <property type="project" value="TreeGrafter"/>
</dbReference>
<dbReference type="GO" id="GO:0000105">
    <property type="term" value="P:L-histidine biosynthetic process"/>
    <property type="evidence" value="ECO:0007669"/>
    <property type="project" value="UniProtKB-UniPathway"/>
</dbReference>
<keyword evidence="6" id="KW-0963">Cytoplasm</keyword>
<dbReference type="Gene3D" id="3.40.190.10">
    <property type="entry name" value="Periplasmic binding protein-like II"/>
    <property type="match status" value="2"/>
</dbReference>
<evidence type="ECO:0000256" key="5">
    <source>
        <dbReference type="ARBA" id="ARBA00020998"/>
    </source>
</evidence>
<dbReference type="Gene3D" id="3.30.70.120">
    <property type="match status" value="1"/>
</dbReference>
<keyword evidence="12" id="KW-0368">Histidine biosynthesis</keyword>
<gene>
    <name evidence="15" type="ORF">RHS01_07595</name>
</gene>
<feature type="domain" description="ATP phosphoribosyltransferase catalytic" evidence="13">
    <location>
        <begin position="60"/>
        <end position="184"/>
    </location>
</feature>
<dbReference type="InterPro" id="IPR013115">
    <property type="entry name" value="HisG_C"/>
</dbReference>
<keyword evidence="7" id="KW-0028">Amino-acid biosynthesis</keyword>
<dbReference type="Pfam" id="PF10681">
    <property type="entry name" value="Rot1"/>
    <property type="match status" value="1"/>
</dbReference>
<dbReference type="UniPathway" id="UPA00031">
    <property type="reaction ID" value="UER00006"/>
</dbReference>
<dbReference type="AlphaFoldDB" id="A0A8H7I8Z5"/>
<dbReference type="GO" id="GO:0006458">
    <property type="term" value="P:'de novo' protein folding"/>
    <property type="evidence" value="ECO:0007669"/>
    <property type="project" value="InterPro"/>
</dbReference>
<evidence type="ECO:0000259" key="14">
    <source>
        <dbReference type="Pfam" id="PF08029"/>
    </source>
</evidence>
<evidence type="ECO:0000259" key="13">
    <source>
        <dbReference type="Pfam" id="PF01634"/>
    </source>
</evidence>
<sequence>MDLISESIKGRLLFAIPKKGRLYEKSIQLLHGADVQYTRSHRLDVALVRNLNIALVFLPAADIPRFVGEGNVDLGITGQDVILEAEMEGHTTQLLKLGFGKCKLQVQVPEKGEFNQLESAKHGLQAGQKTNIEYVGGSVEAACALGLADGIVDLVESGRYYACSRPTRIATLLESEAVLITSSNPNTPTFCCKTNHTAHRRSIGFSEICGLSIQRATRKAGGSDKVTPGRRAATVSPLEDGEWVAVSSMVEATRAADVMDQLVNIGAEDVLIIKLDNCRWSALVATAVAPLVALAQDIVYDAIHNATSIQGTWSSGSQHVRTGPDFANPLNSSFIYPSTAGISYSFTNDGFWEQALYRFEGNASYPQCIKGIVIFQHGTYQLNSNGSISLTPWWQDGRIQVQDPCAPVSNIITLYNQTEYMVQWRIFRDPTYGPKLHLFQYDGAPLAPMFLVADPPNMLPTRVLAVNLTEVVEDPSST</sequence>
<evidence type="ECO:0000256" key="3">
    <source>
        <dbReference type="ARBA" id="ARBA00004667"/>
    </source>
</evidence>
<keyword evidence="11" id="KW-0067">ATP-binding</keyword>
<dbReference type="EMBL" id="JACYCF010000015">
    <property type="protein sequence ID" value="KAF8752534.1"/>
    <property type="molecule type" value="Genomic_DNA"/>
</dbReference>
<dbReference type="SUPFAM" id="SSF53850">
    <property type="entry name" value="Periplasmic binding protein-like II"/>
    <property type="match status" value="1"/>
</dbReference>
<dbReference type="GO" id="GO:0000287">
    <property type="term" value="F:magnesium ion binding"/>
    <property type="evidence" value="ECO:0007669"/>
    <property type="project" value="InterPro"/>
</dbReference>
<evidence type="ECO:0000256" key="8">
    <source>
        <dbReference type="ARBA" id="ARBA00022676"/>
    </source>
</evidence>
<dbReference type="GO" id="GO:0003879">
    <property type="term" value="F:ATP phosphoribosyltransferase activity"/>
    <property type="evidence" value="ECO:0007669"/>
    <property type="project" value="UniProtKB-EC"/>
</dbReference>
<dbReference type="NCBIfam" id="TIGR00070">
    <property type="entry name" value="hisG"/>
    <property type="match status" value="1"/>
</dbReference>
<evidence type="ECO:0000256" key="10">
    <source>
        <dbReference type="ARBA" id="ARBA00022741"/>
    </source>
</evidence>
<evidence type="ECO:0000256" key="12">
    <source>
        <dbReference type="ARBA" id="ARBA00023102"/>
    </source>
</evidence>
<evidence type="ECO:0000256" key="7">
    <source>
        <dbReference type="ARBA" id="ARBA00022605"/>
    </source>
</evidence>
<evidence type="ECO:0000313" key="15">
    <source>
        <dbReference type="EMBL" id="KAF8752534.1"/>
    </source>
</evidence>
<dbReference type="Proteomes" id="UP000614334">
    <property type="component" value="Unassembled WGS sequence"/>
</dbReference>
<dbReference type="FunFam" id="3.40.190.10:FF:000082">
    <property type="entry name" value="ATP phosphoribosyltransferase"/>
    <property type="match status" value="1"/>
</dbReference>
<dbReference type="SUPFAM" id="SSF54913">
    <property type="entry name" value="GlnB-like"/>
    <property type="match status" value="1"/>
</dbReference>
<proteinExistence type="predicted"/>
<evidence type="ECO:0000256" key="2">
    <source>
        <dbReference type="ARBA" id="ARBA00004496"/>
    </source>
</evidence>
<dbReference type="EC" id="2.4.2.17" evidence="4"/>
<accession>A0A8H7I8Z5</accession>
<dbReference type="InterPro" id="IPR013820">
    <property type="entry name" value="ATP_PRibTrfase_cat"/>
</dbReference>
<dbReference type="InterPro" id="IPR015867">
    <property type="entry name" value="N-reg_PII/ATP_PRibTrfase_C"/>
</dbReference>
<comment type="catalytic activity">
    <reaction evidence="1">
        <text>1-(5-phospho-beta-D-ribosyl)-ATP + diphosphate = 5-phospho-alpha-D-ribose 1-diphosphate + ATP</text>
        <dbReference type="Rhea" id="RHEA:18473"/>
        <dbReference type="ChEBI" id="CHEBI:30616"/>
        <dbReference type="ChEBI" id="CHEBI:33019"/>
        <dbReference type="ChEBI" id="CHEBI:58017"/>
        <dbReference type="ChEBI" id="CHEBI:73183"/>
        <dbReference type="EC" id="2.4.2.17"/>
    </reaction>
</comment>
<dbReference type="Pfam" id="PF01634">
    <property type="entry name" value="HisG"/>
    <property type="match status" value="1"/>
</dbReference>
<name>A0A8H7I8Z5_9AGAM</name>
<evidence type="ECO:0000256" key="11">
    <source>
        <dbReference type="ARBA" id="ARBA00022840"/>
    </source>
</evidence>
<evidence type="ECO:0000256" key="4">
    <source>
        <dbReference type="ARBA" id="ARBA00011946"/>
    </source>
</evidence>
<comment type="caution">
    <text evidence="15">The sequence shown here is derived from an EMBL/GenBank/DDBJ whole genome shotgun (WGS) entry which is preliminary data.</text>
</comment>
<protein>
    <recommendedName>
        <fullName evidence="5">ATP phosphoribosyltransferase</fullName>
        <ecNumber evidence="4">2.4.2.17</ecNumber>
    </recommendedName>
</protein>
<dbReference type="NCBIfam" id="TIGR03455">
    <property type="entry name" value="HisG_C-term"/>
    <property type="match status" value="1"/>
</dbReference>
<evidence type="ECO:0000313" key="16">
    <source>
        <dbReference type="Proteomes" id="UP000614334"/>
    </source>
</evidence>
<evidence type="ECO:0000256" key="9">
    <source>
        <dbReference type="ARBA" id="ARBA00022679"/>
    </source>
</evidence>
<dbReference type="InterPro" id="IPR019623">
    <property type="entry name" value="Rot1"/>
</dbReference>
<dbReference type="PANTHER" id="PTHR28090:SF2">
    <property type="entry name" value="PROTEIN ROT1"/>
    <property type="match status" value="1"/>
</dbReference>
<keyword evidence="9 15" id="KW-0808">Transferase</keyword>
<organism evidence="15 16">
    <name type="scientific">Rhizoctonia solani</name>
    <dbReference type="NCBI Taxonomy" id="456999"/>
    <lineage>
        <taxon>Eukaryota</taxon>
        <taxon>Fungi</taxon>
        <taxon>Dikarya</taxon>
        <taxon>Basidiomycota</taxon>
        <taxon>Agaricomycotina</taxon>
        <taxon>Agaricomycetes</taxon>
        <taxon>Cantharellales</taxon>
        <taxon>Ceratobasidiaceae</taxon>
        <taxon>Rhizoctonia</taxon>
    </lineage>
</organism>
<keyword evidence="10" id="KW-0547">Nucleotide-binding</keyword>
<comment type="subcellular location">
    <subcellularLocation>
        <location evidence="2">Cytoplasm</location>
    </subcellularLocation>
</comment>
<reference evidence="15" key="1">
    <citation type="submission" date="2020-09" db="EMBL/GenBank/DDBJ databases">
        <title>Comparative genome analyses of four rice-infecting Rhizoctonia solani isolates reveal extensive enrichment of homogalacturonan modification genes.</title>
        <authorList>
            <person name="Lee D.-Y."/>
            <person name="Jeon J."/>
            <person name="Kim K.-T."/>
            <person name="Cheong K."/>
            <person name="Song H."/>
            <person name="Choi G."/>
            <person name="Ko J."/>
            <person name="Opiyo S.O."/>
            <person name="Zuo S."/>
            <person name="Madhav S."/>
            <person name="Lee Y.-H."/>
            <person name="Wang G.-L."/>
        </authorList>
    </citation>
    <scope>NUCLEOTIDE SEQUENCE</scope>
    <source>
        <strain evidence="15">AG1-IA B2</strain>
    </source>
</reference>
<evidence type="ECO:0000256" key="1">
    <source>
        <dbReference type="ARBA" id="ARBA00000915"/>
    </source>
</evidence>
<dbReference type="GO" id="GO:0005524">
    <property type="term" value="F:ATP binding"/>
    <property type="evidence" value="ECO:0007669"/>
    <property type="project" value="UniProtKB-KW"/>
</dbReference>
<dbReference type="GO" id="GO:0005789">
    <property type="term" value="C:endoplasmic reticulum membrane"/>
    <property type="evidence" value="ECO:0007669"/>
    <property type="project" value="TreeGrafter"/>
</dbReference>
<dbReference type="PANTHER" id="PTHR28090">
    <property type="entry name" value="PROTEIN ROT1"/>
    <property type="match status" value="1"/>
</dbReference>
<feature type="domain" description="Histidine biosynthesis HisG C-terminal" evidence="14">
    <location>
        <begin position="225"/>
        <end position="277"/>
    </location>
</feature>
<keyword evidence="8 15" id="KW-0328">Glycosyltransferase</keyword>